<dbReference type="EMBL" id="BMAO01031718">
    <property type="protein sequence ID" value="GFQ77143.1"/>
    <property type="molecule type" value="Genomic_DNA"/>
</dbReference>
<gene>
    <name evidence="1" type="ORF">TNCT_31981</name>
</gene>
<accession>A0A8X6G903</accession>
<dbReference type="Proteomes" id="UP000887116">
    <property type="component" value="Unassembled WGS sequence"/>
</dbReference>
<proteinExistence type="predicted"/>
<evidence type="ECO:0000313" key="1">
    <source>
        <dbReference type="EMBL" id="GFQ77143.1"/>
    </source>
</evidence>
<name>A0A8X6G903_TRICU</name>
<reference evidence="1" key="1">
    <citation type="submission" date="2020-07" db="EMBL/GenBank/DDBJ databases">
        <title>Multicomponent nature underlies the extraordinary mechanical properties of spider dragline silk.</title>
        <authorList>
            <person name="Kono N."/>
            <person name="Nakamura H."/>
            <person name="Mori M."/>
            <person name="Yoshida Y."/>
            <person name="Ohtoshi R."/>
            <person name="Malay A.D."/>
            <person name="Moran D.A.P."/>
            <person name="Tomita M."/>
            <person name="Numata K."/>
            <person name="Arakawa K."/>
        </authorList>
    </citation>
    <scope>NUCLEOTIDE SEQUENCE</scope>
</reference>
<evidence type="ECO:0000313" key="2">
    <source>
        <dbReference type="Proteomes" id="UP000887116"/>
    </source>
</evidence>
<sequence>MGLPRRVGSKKNCSSKKHIEAKSHRFLRHYQSREDSGVREMPILNGKRQFAYQKSSEKFEKQAEERGIILHADNSSSHTTANLIIYAISERPKHSVDRSSTVQYSQLLASLAPNYSLFIPVNQD</sequence>
<dbReference type="AlphaFoldDB" id="A0A8X6G903"/>
<keyword evidence="2" id="KW-1185">Reference proteome</keyword>
<protein>
    <submittedName>
        <fullName evidence="1">Uncharacterized protein</fullName>
    </submittedName>
</protein>
<organism evidence="1 2">
    <name type="scientific">Trichonephila clavata</name>
    <name type="common">Joro spider</name>
    <name type="synonym">Nephila clavata</name>
    <dbReference type="NCBI Taxonomy" id="2740835"/>
    <lineage>
        <taxon>Eukaryota</taxon>
        <taxon>Metazoa</taxon>
        <taxon>Ecdysozoa</taxon>
        <taxon>Arthropoda</taxon>
        <taxon>Chelicerata</taxon>
        <taxon>Arachnida</taxon>
        <taxon>Araneae</taxon>
        <taxon>Araneomorphae</taxon>
        <taxon>Entelegynae</taxon>
        <taxon>Araneoidea</taxon>
        <taxon>Nephilidae</taxon>
        <taxon>Trichonephila</taxon>
    </lineage>
</organism>
<comment type="caution">
    <text evidence="1">The sequence shown here is derived from an EMBL/GenBank/DDBJ whole genome shotgun (WGS) entry which is preliminary data.</text>
</comment>